<feature type="transmembrane region" description="Helical" evidence="13">
    <location>
        <begin position="43"/>
        <end position="68"/>
    </location>
</feature>
<evidence type="ECO:0000256" key="3">
    <source>
        <dbReference type="ARBA" id="ARBA00022461"/>
    </source>
</evidence>
<dbReference type="GO" id="GO:0015280">
    <property type="term" value="F:ligand-gated sodium channel activity"/>
    <property type="evidence" value="ECO:0007669"/>
    <property type="project" value="TreeGrafter"/>
</dbReference>
<keyword evidence="6" id="KW-0915">Sodium</keyword>
<keyword evidence="8 13" id="KW-0472">Membrane</keyword>
<organism evidence="14 15">
    <name type="scientific">Hymenochirus boettgeri</name>
    <name type="common">Congo dwarf clawed frog</name>
    <dbReference type="NCBI Taxonomy" id="247094"/>
    <lineage>
        <taxon>Eukaryota</taxon>
        <taxon>Metazoa</taxon>
        <taxon>Chordata</taxon>
        <taxon>Craniata</taxon>
        <taxon>Vertebrata</taxon>
        <taxon>Euteleostomi</taxon>
        <taxon>Amphibia</taxon>
        <taxon>Batrachia</taxon>
        <taxon>Anura</taxon>
        <taxon>Pipoidea</taxon>
        <taxon>Pipidae</taxon>
        <taxon>Pipinae</taxon>
        <taxon>Hymenochirus</taxon>
    </lineage>
</organism>
<evidence type="ECO:0000256" key="11">
    <source>
        <dbReference type="ARBA" id="ARBA00023303"/>
    </source>
</evidence>
<evidence type="ECO:0000256" key="8">
    <source>
        <dbReference type="ARBA" id="ARBA00023136"/>
    </source>
</evidence>
<keyword evidence="10 12" id="KW-0739">Sodium transport</keyword>
<evidence type="ECO:0000256" key="10">
    <source>
        <dbReference type="ARBA" id="ARBA00023201"/>
    </source>
</evidence>
<keyword evidence="11 12" id="KW-0407">Ion channel</keyword>
<name>A0A8T2ID62_9PIPI</name>
<keyword evidence="7 12" id="KW-0406">Ion transport</keyword>
<evidence type="ECO:0000256" key="13">
    <source>
        <dbReference type="SAM" id="Phobius"/>
    </source>
</evidence>
<dbReference type="AlphaFoldDB" id="A0A8T2ID62"/>
<dbReference type="PANTHER" id="PTHR11690:SF170">
    <property type="entry name" value="ACID-SENSING ION CHANNEL 1"/>
    <property type="match status" value="1"/>
</dbReference>
<comment type="similarity">
    <text evidence="12">Belongs to the amiloride-sensitive sodium channel (TC 1.A.6) family.</text>
</comment>
<accession>A0A8T2ID62</accession>
<evidence type="ECO:0000256" key="2">
    <source>
        <dbReference type="ARBA" id="ARBA00022448"/>
    </source>
</evidence>
<evidence type="ECO:0000313" key="15">
    <source>
        <dbReference type="Proteomes" id="UP000812440"/>
    </source>
</evidence>
<comment type="caution">
    <text evidence="14">The sequence shown here is derived from an EMBL/GenBank/DDBJ whole genome shotgun (WGS) entry which is preliminary data.</text>
</comment>
<evidence type="ECO:0000256" key="5">
    <source>
        <dbReference type="ARBA" id="ARBA00022989"/>
    </source>
</evidence>
<dbReference type="OrthoDB" id="6021021at2759"/>
<evidence type="ECO:0000256" key="4">
    <source>
        <dbReference type="ARBA" id="ARBA00022692"/>
    </source>
</evidence>
<dbReference type="InterPro" id="IPR001873">
    <property type="entry name" value="ENaC"/>
</dbReference>
<gene>
    <name evidence="14" type="ORF">GDO86_018528</name>
</gene>
<evidence type="ECO:0000256" key="1">
    <source>
        <dbReference type="ARBA" id="ARBA00004141"/>
    </source>
</evidence>
<dbReference type="PANTHER" id="PTHR11690">
    <property type="entry name" value="AMILORIDE-SENSITIVE SODIUM CHANNEL-RELATED"/>
    <property type="match status" value="1"/>
</dbReference>
<evidence type="ECO:0000256" key="6">
    <source>
        <dbReference type="ARBA" id="ARBA00023053"/>
    </source>
</evidence>
<keyword evidence="3 12" id="KW-0894">Sodium channel</keyword>
<evidence type="ECO:0000313" key="14">
    <source>
        <dbReference type="EMBL" id="KAG8429020.1"/>
    </source>
</evidence>
<sequence length="120" mass="13850">MDVKEAEELGSAQPVTIQAFASGSTLHGIAHIFSYERFCFRRLIWVLCFMGSLSVLLFVCTERIIYYFEYPHVTKLDEINAAKMIFPAVTFCNLNEFRFSRVTKNDLYHAGELLSLLNNR</sequence>
<dbReference type="Proteomes" id="UP000812440">
    <property type="component" value="Unassembled WGS sequence"/>
</dbReference>
<dbReference type="Gene3D" id="1.10.3590.10">
    <property type="entry name" value="acid-sensing ion channel 1 domain"/>
    <property type="match status" value="1"/>
</dbReference>
<evidence type="ECO:0000256" key="7">
    <source>
        <dbReference type="ARBA" id="ARBA00023065"/>
    </source>
</evidence>
<keyword evidence="4 12" id="KW-0812">Transmembrane</keyword>
<dbReference type="EMBL" id="JAACNH010015853">
    <property type="protein sequence ID" value="KAG8429020.1"/>
    <property type="molecule type" value="Genomic_DNA"/>
</dbReference>
<evidence type="ECO:0000256" key="12">
    <source>
        <dbReference type="RuleBase" id="RU000679"/>
    </source>
</evidence>
<dbReference type="Pfam" id="PF00858">
    <property type="entry name" value="ASC"/>
    <property type="match status" value="1"/>
</dbReference>
<keyword evidence="9" id="KW-1015">Disulfide bond</keyword>
<dbReference type="GO" id="GO:0005886">
    <property type="term" value="C:plasma membrane"/>
    <property type="evidence" value="ECO:0007669"/>
    <property type="project" value="TreeGrafter"/>
</dbReference>
<dbReference type="Gene3D" id="1.10.287.770">
    <property type="entry name" value="YojJ-like"/>
    <property type="match status" value="1"/>
</dbReference>
<keyword evidence="15" id="KW-1185">Reference proteome</keyword>
<proteinExistence type="inferred from homology"/>
<protein>
    <submittedName>
        <fullName evidence="14">Uncharacterized protein</fullName>
    </submittedName>
</protein>
<reference evidence="14" key="1">
    <citation type="thesis" date="2020" institute="ProQuest LLC" country="789 East Eisenhower Parkway, Ann Arbor, MI, USA">
        <title>Comparative Genomics and Chromosome Evolution.</title>
        <authorList>
            <person name="Mudd A.B."/>
        </authorList>
    </citation>
    <scope>NUCLEOTIDE SEQUENCE</scope>
    <source>
        <strain evidence="14">Female2</strain>
        <tissue evidence="14">Blood</tissue>
    </source>
</reference>
<evidence type="ECO:0000256" key="9">
    <source>
        <dbReference type="ARBA" id="ARBA00023157"/>
    </source>
</evidence>
<comment type="subcellular location">
    <subcellularLocation>
        <location evidence="1">Membrane</location>
        <topology evidence="1">Multi-pass membrane protein</topology>
    </subcellularLocation>
</comment>
<keyword evidence="2 12" id="KW-0813">Transport</keyword>
<keyword evidence="5 13" id="KW-1133">Transmembrane helix</keyword>